<dbReference type="Gene3D" id="3.40.50.150">
    <property type="entry name" value="Vaccinia Virus protein VP39"/>
    <property type="match status" value="1"/>
</dbReference>
<comment type="caution">
    <text evidence="2">The sequence shown here is derived from an EMBL/GenBank/DDBJ whole genome shotgun (WGS) entry which is preliminary data.</text>
</comment>
<evidence type="ECO:0000259" key="1">
    <source>
        <dbReference type="Pfam" id="PF08241"/>
    </source>
</evidence>
<dbReference type="GO" id="GO:0008757">
    <property type="term" value="F:S-adenosylmethionine-dependent methyltransferase activity"/>
    <property type="evidence" value="ECO:0007669"/>
    <property type="project" value="InterPro"/>
</dbReference>
<proteinExistence type="predicted"/>
<dbReference type="PANTHER" id="PTHR43591">
    <property type="entry name" value="METHYLTRANSFERASE"/>
    <property type="match status" value="1"/>
</dbReference>
<dbReference type="STRING" id="1817828.A2722_02855"/>
<dbReference type="SUPFAM" id="SSF53335">
    <property type="entry name" value="S-adenosyl-L-methionine-dependent methyltransferases"/>
    <property type="match status" value="1"/>
</dbReference>
<evidence type="ECO:0000313" key="2">
    <source>
        <dbReference type="EMBL" id="OGE89308.1"/>
    </source>
</evidence>
<dbReference type="Pfam" id="PF08241">
    <property type="entry name" value="Methyltransf_11"/>
    <property type="match status" value="1"/>
</dbReference>
<dbReference type="EMBL" id="MFEO01000023">
    <property type="protein sequence ID" value="OGE89308.1"/>
    <property type="molecule type" value="Genomic_DNA"/>
</dbReference>
<gene>
    <name evidence="2" type="ORF">A2722_02855</name>
</gene>
<dbReference type="InterPro" id="IPR013216">
    <property type="entry name" value="Methyltransf_11"/>
</dbReference>
<protein>
    <recommendedName>
        <fullName evidence="1">Methyltransferase type 11 domain-containing protein</fullName>
    </recommendedName>
</protein>
<dbReference type="Proteomes" id="UP000178377">
    <property type="component" value="Unassembled WGS sequence"/>
</dbReference>
<dbReference type="CDD" id="cd02440">
    <property type="entry name" value="AdoMet_MTases"/>
    <property type="match status" value="1"/>
</dbReference>
<sequence length="248" mass="28588">MPAQPNKYSEKETQDYAADFYEDIRYRLPASRQYYDWFFHKLFACARPYGRILDNGCGNGIVGEYLCGADIVGIDLSPRMAEYARKRLPRVEVGDSQHLPFPDGSFDTVVSLSLLHHLSDPKQGIAEVARILKPGGLAIFEDVVKTALSVVPRYFLNRKSSHFSHEHKNFFKSELLRLISTFFQVEHIHHYGYLGYPLLGFPDIINFQKYIPTKKLLIPALLAFDDFVEKIPFIRTQSWNIIVIARRT</sequence>
<organism evidence="2 3">
    <name type="scientific">Candidatus Doudnabacteria bacterium RIFCSPHIGHO2_01_FULL_50_11</name>
    <dbReference type="NCBI Taxonomy" id="1817828"/>
    <lineage>
        <taxon>Bacteria</taxon>
        <taxon>Candidatus Doudnaibacteriota</taxon>
    </lineage>
</organism>
<accession>A0A1F5PHB1</accession>
<feature type="domain" description="Methyltransferase type 11" evidence="1">
    <location>
        <begin position="53"/>
        <end position="140"/>
    </location>
</feature>
<evidence type="ECO:0000313" key="3">
    <source>
        <dbReference type="Proteomes" id="UP000178377"/>
    </source>
</evidence>
<reference evidence="2 3" key="1">
    <citation type="journal article" date="2016" name="Nat. Commun.">
        <title>Thousands of microbial genomes shed light on interconnected biogeochemical processes in an aquifer system.</title>
        <authorList>
            <person name="Anantharaman K."/>
            <person name="Brown C.T."/>
            <person name="Hug L.A."/>
            <person name="Sharon I."/>
            <person name="Castelle C.J."/>
            <person name="Probst A.J."/>
            <person name="Thomas B.C."/>
            <person name="Singh A."/>
            <person name="Wilkins M.J."/>
            <person name="Karaoz U."/>
            <person name="Brodie E.L."/>
            <person name="Williams K.H."/>
            <person name="Hubbard S.S."/>
            <person name="Banfield J.F."/>
        </authorList>
    </citation>
    <scope>NUCLEOTIDE SEQUENCE [LARGE SCALE GENOMIC DNA]</scope>
</reference>
<dbReference type="InterPro" id="IPR029063">
    <property type="entry name" value="SAM-dependent_MTases_sf"/>
</dbReference>
<dbReference type="AlphaFoldDB" id="A0A1F5PHB1"/>
<name>A0A1F5PHB1_9BACT</name>